<dbReference type="Pfam" id="PF11255">
    <property type="entry name" value="DUF3054"/>
    <property type="match status" value="1"/>
</dbReference>
<name>A0ABD3I0K5_9MARC</name>
<keyword evidence="2" id="KW-1185">Reference proteome</keyword>
<dbReference type="AlphaFoldDB" id="A0ABD3I0K5"/>
<dbReference type="Proteomes" id="UP001633002">
    <property type="component" value="Unassembled WGS sequence"/>
</dbReference>
<dbReference type="PANTHER" id="PTHR35283">
    <property type="entry name" value="T12C22.21 PROTEIN"/>
    <property type="match status" value="1"/>
</dbReference>
<gene>
    <name evidence="1" type="ORF">R1sor_008770</name>
</gene>
<sequence length="286" mass="30831">MVATAAPQSCANAAAAAPQQSSLQSISSLSTCSTSSYETRSLQISRRLSGGRNVLELTRSERGLGFGHNSRFVDLVNSVRRPVLRRISEKPNSQGGAVTEDTIVPISLENNDNLEGVIQVDRDAGDGPQPTWGRIYTLAGGDIFFLVLFAAIGRMSHGLSAFDWDALRTADPFIAGWLLGSYFIGGYGPEGQGLDGLKVASLAAVKSWAVGIPLSLVIRGFTTGHVPAQPFILVSLASTFVLQVGWRTAFTALFPNDEKAFQKKKGDRKGNPLEFFELLTSLVRRW</sequence>
<accession>A0ABD3I0K5</accession>
<dbReference type="InterPro" id="IPR021414">
    <property type="entry name" value="DUF3054"/>
</dbReference>
<protein>
    <submittedName>
        <fullName evidence="1">Uncharacterized protein</fullName>
    </submittedName>
</protein>
<reference evidence="1 2" key="1">
    <citation type="submission" date="2024-09" db="EMBL/GenBank/DDBJ databases">
        <title>Chromosome-scale assembly of Riccia sorocarpa.</title>
        <authorList>
            <person name="Paukszto L."/>
        </authorList>
    </citation>
    <scope>NUCLEOTIDE SEQUENCE [LARGE SCALE GENOMIC DNA]</scope>
    <source>
        <strain evidence="1">LP-2024</strain>
        <tissue evidence="1">Aerial parts of the thallus</tissue>
    </source>
</reference>
<dbReference type="EMBL" id="JBJQOH010000003">
    <property type="protein sequence ID" value="KAL3695119.1"/>
    <property type="molecule type" value="Genomic_DNA"/>
</dbReference>
<dbReference type="PANTHER" id="PTHR35283:SF3">
    <property type="entry name" value="T12C22.21 PROTEIN"/>
    <property type="match status" value="1"/>
</dbReference>
<evidence type="ECO:0000313" key="1">
    <source>
        <dbReference type="EMBL" id="KAL3695119.1"/>
    </source>
</evidence>
<organism evidence="1 2">
    <name type="scientific">Riccia sorocarpa</name>
    <dbReference type="NCBI Taxonomy" id="122646"/>
    <lineage>
        <taxon>Eukaryota</taxon>
        <taxon>Viridiplantae</taxon>
        <taxon>Streptophyta</taxon>
        <taxon>Embryophyta</taxon>
        <taxon>Marchantiophyta</taxon>
        <taxon>Marchantiopsida</taxon>
        <taxon>Marchantiidae</taxon>
        <taxon>Marchantiales</taxon>
        <taxon>Ricciaceae</taxon>
        <taxon>Riccia</taxon>
    </lineage>
</organism>
<comment type="caution">
    <text evidence="1">The sequence shown here is derived from an EMBL/GenBank/DDBJ whole genome shotgun (WGS) entry which is preliminary data.</text>
</comment>
<evidence type="ECO:0000313" key="2">
    <source>
        <dbReference type="Proteomes" id="UP001633002"/>
    </source>
</evidence>
<proteinExistence type="predicted"/>